<evidence type="ECO:0000313" key="1">
    <source>
        <dbReference type="EMBL" id="MBU3841762.1"/>
    </source>
</evidence>
<gene>
    <name evidence="1" type="ORF">IAA47_01980</name>
</gene>
<dbReference type="Proteomes" id="UP000724657">
    <property type="component" value="Unassembled WGS sequence"/>
</dbReference>
<reference evidence="1" key="2">
    <citation type="submission" date="2021-04" db="EMBL/GenBank/DDBJ databases">
        <authorList>
            <person name="Gilroy R."/>
        </authorList>
    </citation>
    <scope>NUCLEOTIDE SEQUENCE</scope>
    <source>
        <strain evidence="1">A6-441</strain>
    </source>
</reference>
<reference evidence="1" key="1">
    <citation type="journal article" date="2021" name="PeerJ">
        <title>Extensive microbial diversity within the chicken gut microbiome revealed by metagenomics and culture.</title>
        <authorList>
            <person name="Gilroy R."/>
            <person name="Ravi A."/>
            <person name="Getino M."/>
            <person name="Pursley I."/>
            <person name="Horton D.L."/>
            <person name="Alikhan N.F."/>
            <person name="Baker D."/>
            <person name="Gharbi K."/>
            <person name="Hall N."/>
            <person name="Watson M."/>
            <person name="Adriaenssens E.M."/>
            <person name="Foster-Nyarko E."/>
            <person name="Jarju S."/>
            <person name="Secka A."/>
            <person name="Antonio M."/>
            <person name="Oren A."/>
            <person name="Chaudhuri R.R."/>
            <person name="La Ragione R."/>
            <person name="Hildebrand F."/>
            <person name="Pallen M.J."/>
        </authorList>
    </citation>
    <scope>NUCLEOTIDE SEQUENCE</scope>
    <source>
        <strain evidence="1">A6-441</strain>
    </source>
</reference>
<accession>A0A9E2KXT7</accession>
<proteinExistence type="predicted"/>
<protein>
    <submittedName>
        <fullName evidence="1">Uncharacterized protein</fullName>
    </submittedName>
</protein>
<organism evidence="1 2">
    <name type="scientific">Candidatus Fusobacterium pullicola</name>
    <dbReference type="NCBI Taxonomy" id="2838601"/>
    <lineage>
        <taxon>Bacteria</taxon>
        <taxon>Fusobacteriati</taxon>
        <taxon>Fusobacteriota</taxon>
        <taxon>Fusobacteriia</taxon>
        <taxon>Fusobacteriales</taxon>
        <taxon>Fusobacteriaceae</taxon>
        <taxon>Fusobacterium</taxon>
    </lineage>
</organism>
<comment type="caution">
    <text evidence="1">The sequence shown here is derived from an EMBL/GenBank/DDBJ whole genome shotgun (WGS) entry which is preliminary data.</text>
</comment>
<name>A0A9E2KXT7_9FUSO</name>
<dbReference type="AlphaFoldDB" id="A0A9E2KXT7"/>
<evidence type="ECO:0000313" key="2">
    <source>
        <dbReference type="Proteomes" id="UP000724657"/>
    </source>
</evidence>
<dbReference type="EMBL" id="JAHLFN010000016">
    <property type="protein sequence ID" value="MBU3841762.1"/>
    <property type="molecule type" value="Genomic_DNA"/>
</dbReference>
<sequence>MEFHITIICLNKSRDKIHMFQRQNDVYDFGYVKLGLNDNFKISDILEIVKKEYEEKFGVELEVEENIYKLYNLDKENKRILGFRIIGIVKNIRGKITHDKYNNLIKEIDLSNYHEISYHRNANDFYEIITELLSRSKKNE</sequence>